<keyword evidence="2" id="KW-0812">Transmembrane</keyword>
<feature type="compositionally biased region" description="Pro residues" evidence="1">
    <location>
        <begin position="27"/>
        <end position="49"/>
    </location>
</feature>
<feature type="domain" description="Septum formation-related" evidence="4">
    <location>
        <begin position="188"/>
        <end position="276"/>
    </location>
</feature>
<feature type="compositionally biased region" description="Pro residues" evidence="1">
    <location>
        <begin position="1"/>
        <end position="11"/>
    </location>
</feature>
<dbReference type="InterPro" id="IPR026004">
    <property type="entry name" value="Septum_form"/>
</dbReference>
<keyword evidence="2" id="KW-1133">Transmembrane helix</keyword>
<feature type="region of interest" description="Disordered" evidence="1">
    <location>
        <begin position="1"/>
        <end position="49"/>
    </location>
</feature>
<evidence type="ECO:0000259" key="3">
    <source>
        <dbReference type="Pfam" id="PF13828"/>
    </source>
</evidence>
<evidence type="ECO:0000259" key="4">
    <source>
        <dbReference type="Pfam" id="PF13845"/>
    </source>
</evidence>
<feature type="domain" description="DUF4190" evidence="3">
    <location>
        <begin position="89"/>
        <end position="146"/>
    </location>
</feature>
<name>A0ABN2FKA9_9ACTN</name>
<dbReference type="Pfam" id="PF13845">
    <property type="entry name" value="Septum_form"/>
    <property type="match status" value="1"/>
</dbReference>
<dbReference type="Pfam" id="PF13828">
    <property type="entry name" value="DUF4190"/>
    <property type="match status" value="1"/>
</dbReference>
<evidence type="ECO:0000256" key="2">
    <source>
        <dbReference type="SAM" id="Phobius"/>
    </source>
</evidence>
<sequence>MSYPPYPPDPNRPQDTPRNFPTYGRVEPPPQQPQPQQPQQPPPAAYPPAAYPAGYHPPGHYPPAYGPPPPAFGYGYGYAGTQPNTTNGLAIAALATGIASVLFGIAAPVAIGLGIAALVQIKRRNEKGIVQAVVGIVSGCLVVLFWGGMLALFAIGLSTADDSYGSPGPTSTPSYSGPTTYVDELSVGECFDDGAAEEKVVRQPCLEPHQGELFAVVTLTTRAWPGEQNIEAVSRAACEKAFLPYVGIAADKSELDTAVWTPDLSAWSSGDRTVLCAAYGPDGDDLDGSVKGTKR</sequence>
<evidence type="ECO:0000313" key="5">
    <source>
        <dbReference type="EMBL" id="GAA1651077.1"/>
    </source>
</evidence>
<protein>
    <recommendedName>
        <fullName evidence="7">DUF4190 domain-containing protein</fullName>
    </recommendedName>
</protein>
<accession>A0ABN2FKA9</accession>
<dbReference type="EMBL" id="BAAANE010000008">
    <property type="protein sequence ID" value="GAA1651077.1"/>
    <property type="molecule type" value="Genomic_DNA"/>
</dbReference>
<evidence type="ECO:0000256" key="1">
    <source>
        <dbReference type="SAM" id="MobiDB-lite"/>
    </source>
</evidence>
<proteinExistence type="predicted"/>
<evidence type="ECO:0008006" key="7">
    <source>
        <dbReference type="Google" id="ProtNLM"/>
    </source>
</evidence>
<dbReference type="Proteomes" id="UP001501319">
    <property type="component" value="Unassembled WGS sequence"/>
</dbReference>
<keyword evidence="2" id="KW-0472">Membrane</keyword>
<feature type="transmembrane region" description="Helical" evidence="2">
    <location>
        <begin position="133"/>
        <end position="157"/>
    </location>
</feature>
<dbReference type="SUPFAM" id="SSF81995">
    <property type="entry name" value="beta-sandwich domain of Sec23/24"/>
    <property type="match status" value="1"/>
</dbReference>
<comment type="caution">
    <text evidence="5">The sequence shown here is derived from an EMBL/GenBank/DDBJ whole genome shotgun (WGS) entry which is preliminary data.</text>
</comment>
<gene>
    <name evidence="5" type="ORF">GCM10009744_48400</name>
</gene>
<dbReference type="RefSeq" id="WP_344114332.1">
    <property type="nucleotide sequence ID" value="NZ_BAAANE010000008.1"/>
</dbReference>
<feature type="transmembrane region" description="Helical" evidence="2">
    <location>
        <begin position="88"/>
        <end position="121"/>
    </location>
</feature>
<reference evidence="5 6" key="1">
    <citation type="journal article" date="2019" name="Int. J. Syst. Evol. Microbiol.">
        <title>The Global Catalogue of Microorganisms (GCM) 10K type strain sequencing project: providing services to taxonomists for standard genome sequencing and annotation.</title>
        <authorList>
            <consortium name="The Broad Institute Genomics Platform"/>
            <consortium name="The Broad Institute Genome Sequencing Center for Infectious Disease"/>
            <person name="Wu L."/>
            <person name="Ma J."/>
        </authorList>
    </citation>
    <scope>NUCLEOTIDE SEQUENCE [LARGE SCALE GENOMIC DNA]</scope>
    <source>
        <strain evidence="5 6">JCM 14306</strain>
    </source>
</reference>
<keyword evidence="6" id="KW-1185">Reference proteome</keyword>
<organism evidence="5 6">
    <name type="scientific">Kribbella alba</name>
    <dbReference type="NCBI Taxonomy" id="190197"/>
    <lineage>
        <taxon>Bacteria</taxon>
        <taxon>Bacillati</taxon>
        <taxon>Actinomycetota</taxon>
        <taxon>Actinomycetes</taxon>
        <taxon>Propionibacteriales</taxon>
        <taxon>Kribbellaceae</taxon>
        <taxon>Kribbella</taxon>
    </lineage>
</organism>
<evidence type="ECO:0000313" key="6">
    <source>
        <dbReference type="Proteomes" id="UP001501319"/>
    </source>
</evidence>
<dbReference type="InterPro" id="IPR025241">
    <property type="entry name" value="DUF4190"/>
</dbReference>